<evidence type="ECO:0000313" key="4">
    <source>
        <dbReference type="Proteomes" id="UP001374584"/>
    </source>
</evidence>
<proteinExistence type="predicted"/>
<dbReference type="AlphaFoldDB" id="A0AAN9QZS9"/>
<evidence type="ECO:0000256" key="1">
    <source>
        <dbReference type="SAM" id="SignalP"/>
    </source>
</evidence>
<evidence type="ECO:0000313" key="2">
    <source>
        <dbReference type="EMBL" id="KAK7353421.1"/>
    </source>
</evidence>
<dbReference type="EMBL" id="JAYMYR010000007">
    <property type="protein sequence ID" value="KAK7353422.1"/>
    <property type="molecule type" value="Genomic_DNA"/>
</dbReference>
<reference evidence="2 4" key="1">
    <citation type="submission" date="2024-01" db="EMBL/GenBank/DDBJ databases">
        <title>The genomes of 5 underutilized Papilionoideae crops provide insights into root nodulation and disease resistanc.</title>
        <authorList>
            <person name="Jiang F."/>
        </authorList>
    </citation>
    <scope>NUCLEOTIDE SEQUENCE [LARGE SCALE GENOMIC DNA]</scope>
    <source>
        <strain evidence="2">JINMINGXINNONG_FW02</strain>
        <tissue evidence="2">Leaves</tissue>
    </source>
</reference>
<sequence length="83" mass="8533">MAIYGASKLMTFAVVAAIVLLMFSMLASADQPGIKLGRKLFQATYGPNNPSSGALLPPSYGSYPGGGGYTPSPPYGSGGYKRP</sequence>
<name>A0AAN9QZS9_PHACN</name>
<evidence type="ECO:0008006" key="5">
    <source>
        <dbReference type="Google" id="ProtNLM"/>
    </source>
</evidence>
<feature type="signal peptide" evidence="1">
    <location>
        <begin position="1"/>
        <end position="29"/>
    </location>
</feature>
<dbReference type="EMBL" id="JAYMYR010000007">
    <property type="protein sequence ID" value="KAK7353421.1"/>
    <property type="molecule type" value="Genomic_DNA"/>
</dbReference>
<protein>
    <recommendedName>
        <fullName evidence="5">Glycine-rich protein</fullName>
    </recommendedName>
</protein>
<evidence type="ECO:0000313" key="3">
    <source>
        <dbReference type="EMBL" id="KAK7353422.1"/>
    </source>
</evidence>
<keyword evidence="1" id="KW-0732">Signal</keyword>
<feature type="chain" id="PRO_5044711325" description="Glycine-rich protein" evidence="1">
    <location>
        <begin position="30"/>
        <end position="83"/>
    </location>
</feature>
<gene>
    <name evidence="2" type="ORF">VNO80_18868</name>
    <name evidence="3" type="ORF">VNO80_18869</name>
</gene>
<keyword evidence="4" id="KW-1185">Reference proteome</keyword>
<accession>A0AAN9QZS9</accession>
<organism evidence="2 4">
    <name type="scientific">Phaseolus coccineus</name>
    <name type="common">Scarlet runner bean</name>
    <name type="synonym">Phaseolus multiflorus</name>
    <dbReference type="NCBI Taxonomy" id="3886"/>
    <lineage>
        <taxon>Eukaryota</taxon>
        <taxon>Viridiplantae</taxon>
        <taxon>Streptophyta</taxon>
        <taxon>Embryophyta</taxon>
        <taxon>Tracheophyta</taxon>
        <taxon>Spermatophyta</taxon>
        <taxon>Magnoliopsida</taxon>
        <taxon>eudicotyledons</taxon>
        <taxon>Gunneridae</taxon>
        <taxon>Pentapetalae</taxon>
        <taxon>rosids</taxon>
        <taxon>fabids</taxon>
        <taxon>Fabales</taxon>
        <taxon>Fabaceae</taxon>
        <taxon>Papilionoideae</taxon>
        <taxon>50 kb inversion clade</taxon>
        <taxon>NPAAA clade</taxon>
        <taxon>indigoferoid/millettioid clade</taxon>
        <taxon>Phaseoleae</taxon>
        <taxon>Phaseolus</taxon>
    </lineage>
</organism>
<comment type="caution">
    <text evidence="2">The sequence shown here is derived from an EMBL/GenBank/DDBJ whole genome shotgun (WGS) entry which is preliminary data.</text>
</comment>
<dbReference type="Proteomes" id="UP001374584">
    <property type="component" value="Unassembled WGS sequence"/>
</dbReference>